<dbReference type="Pfam" id="PF02518">
    <property type="entry name" value="HATPase_c"/>
    <property type="match status" value="1"/>
</dbReference>
<evidence type="ECO:0000313" key="12">
    <source>
        <dbReference type="Proteomes" id="UP000630660"/>
    </source>
</evidence>
<dbReference type="EMBL" id="WJKJ01000172">
    <property type="protein sequence ID" value="MBD3364632.1"/>
    <property type="molecule type" value="Genomic_DNA"/>
</dbReference>
<keyword evidence="6" id="KW-0418">Kinase</keyword>
<organism evidence="11 12">
    <name type="scientific">candidate division WOR-3 bacterium</name>
    <dbReference type="NCBI Taxonomy" id="2052148"/>
    <lineage>
        <taxon>Bacteria</taxon>
        <taxon>Bacteria division WOR-3</taxon>
    </lineage>
</organism>
<evidence type="ECO:0000256" key="3">
    <source>
        <dbReference type="ARBA" id="ARBA00022553"/>
    </source>
</evidence>
<dbReference type="InterPro" id="IPR004358">
    <property type="entry name" value="Sig_transdc_His_kin-like_C"/>
</dbReference>
<dbReference type="AlphaFoldDB" id="A0A9D5QD15"/>
<dbReference type="SMART" id="SM00388">
    <property type="entry name" value="HisKA"/>
    <property type="match status" value="1"/>
</dbReference>
<dbReference type="SUPFAM" id="SSF55781">
    <property type="entry name" value="GAF domain-like"/>
    <property type="match status" value="1"/>
</dbReference>
<evidence type="ECO:0000256" key="7">
    <source>
        <dbReference type="ARBA" id="ARBA00022840"/>
    </source>
</evidence>
<dbReference type="Pfam" id="PF00512">
    <property type="entry name" value="HisKA"/>
    <property type="match status" value="1"/>
</dbReference>
<dbReference type="PROSITE" id="PS50109">
    <property type="entry name" value="HIS_KIN"/>
    <property type="match status" value="1"/>
</dbReference>
<dbReference type="InterPro" id="IPR036890">
    <property type="entry name" value="HATPase_C_sf"/>
</dbReference>
<name>A0A9D5QD15_UNCW3</name>
<reference evidence="11" key="1">
    <citation type="submission" date="2019-11" db="EMBL/GenBank/DDBJ databases">
        <title>Microbial mats filling the niche in hypersaline microbial mats.</title>
        <authorList>
            <person name="Wong H.L."/>
            <person name="Macleod F.I."/>
            <person name="White R.A. III"/>
            <person name="Burns B.P."/>
        </authorList>
    </citation>
    <scope>NUCLEOTIDE SEQUENCE</scope>
    <source>
        <strain evidence="11">Bin_327</strain>
    </source>
</reference>
<dbReference type="InterPro" id="IPR029016">
    <property type="entry name" value="GAF-like_dom_sf"/>
</dbReference>
<evidence type="ECO:0000256" key="9">
    <source>
        <dbReference type="SAM" id="Coils"/>
    </source>
</evidence>
<keyword evidence="3" id="KW-0597">Phosphoprotein</keyword>
<dbReference type="PANTHER" id="PTHR43065">
    <property type="entry name" value="SENSOR HISTIDINE KINASE"/>
    <property type="match status" value="1"/>
</dbReference>
<evidence type="ECO:0000256" key="4">
    <source>
        <dbReference type="ARBA" id="ARBA00022679"/>
    </source>
</evidence>
<evidence type="ECO:0000256" key="2">
    <source>
        <dbReference type="ARBA" id="ARBA00012438"/>
    </source>
</evidence>
<evidence type="ECO:0000256" key="6">
    <source>
        <dbReference type="ARBA" id="ARBA00022777"/>
    </source>
</evidence>
<feature type="domain" description="Histidine kinase" evidence="10">
    <location>
        <begin position="342"/>
        <end position="551"/>
    </location>
</feature>
<dbReference type="EC" id="2.7.13.3" evidence="2"/>
<evidence type="ECO:0000256" key="1">
    <source>
        <dbReference type="ARBA" id="ARBA00000085"/>
    </source>
</evidence>
<dbReference type="GO" id="GO:0000155">
    <property type="term" value="F:phosphorelay sensor kinase activity"/>
    <property type="evidence" value="ECO:0007669"/>
    <property type="project" value="InterPro"/>
</dbReference>
<evidence type="ECO:0000259" key="10">
    <source>
        <dbReference type="PROSITE" id="PS50109"/>
    </source>
</evidence>
<keyword evidence="5" id="KW-0547">Nucleotide-binding</keyword>
<comment type="caution">
    <text evidence="11">The sequence shown here is derived from an EMBL/GenBank/DDBJ whole genome shotgun (WGS) entry which is preliminary data.</text>
</comment>
<gene>
    <name evidence="11" type="ORF">GF359_05405</name>
</gene>
<dbReference type="PANTHER" id="PTHR43065:SF46">
    <property type="entry name" value="C4-DICARBOXYLATE TRANSPORT SENSOR PROTEIN DCTB"/>
    <property type="match status" value="1"/>
</dbReference>
<keyword evidence="4" id="KW-0808">Transferase</keyword>
<dbReference type="InterPro" id="IPR036097">
    <property type="entry name" value="HisK_dim/P_sf"/>
</dbReference>
<feature type="coiled-coil region" evidence="9">
    <location>
        <begin position="306"/>
        <end position="333"/>
    </location>
</feature>
<protein>
    <recommendedName>
        <fullName evidence="2">histidine kinase</fullName>
        <ecNumber evidence="2">2.7.13.3</ecNumber>
    </recommendedName>
</protein>
<dbReference type="Gene3D" id="3.30.450.40">
    <property type="match status" value="1"/>
</dbReference>
<proteinExistence type="predicted"/>
<dbReference type="SUPFAM" id="SSF47384">
    <property type="entry name" value="Homodimeric domain of signal transducing histidine kinase"/>
    <property type="match status" value="1"/>
</dbReference>
<dbReference type="GO" id="GO:0005524">
    <property type="term" value="F:ATP binding"/>
    <property type="evidence" value="ECO:0007669"/>
    <property type="project" value="UniProtKB-KW"/>
</dbReference>
<comment type="catalytic activity">
    <reaction evidence="1">
        <text>ATP + protein L-histidine = ADP + protein N-phospho-L-histidine.</text>
        <dbReference type="EC" id="2.7.13.3"/>
    </reaction>
</comment>
<evidence type="ECO:0000256" key="8">
    <source>
        <dbReference type="ARBA" id="ARBA00023012"/>
    </source>
</evidence>
<sequence length="563" mass="62654">MELSRGILQLANRGVSRIEFQREISKMLIEFSDCDEIELRITDGKLHYLWDAKMKPAETFWFKRLDYVQDKRGMPIPCLPGTSGIEQTCRLLLGGGFDRSSSNFTEAGSFWTGDADNIQGIQSELNLSEDFRKNGFFNSLAMIPFVIDDQNTGLMILKSKNRNFFSAKEIEFYEGVVQTLGIAIAGRRAQADLRERVKELSCVYGIAQLVEVPGITIRKILQGIADLLPPAMRYPDIASSRITLDDKQYCSPPESVETCYRLTADIEIDGETRGGVEVFYSEDKPELELELFIAEEQSLLDAVAGYVGLIVKRRQWEKEKDRLQEQLRHADRLATLGQLGAGVAHELNEPLGAILGFSQLALKTENLPAQARKDIAKIEHAAIHAREVVKKLLIFARQMPTRKSLVSLNRIVEEGLYFLESRCEKEGVELVRDLAEGLPEITADPGQLHQVLVNLVVNALQASSSGDRLTITTRAENESVYLIVEDTGDGMSEEVRRQIFVPFYTTKEVGHGTGLGLPVVHGIVTSHGGEIKIKTMIGKGSIFTVKLPLTGSPAKESSYDTTT</sequence>
<keyword evidence="7" id="KW-0067">ATP-binding</keyword>
<dbReference type="InterPro" id="IPR003661">
    <property type="entry name" value="HisK_dim/P_dom"/>
</dbReference>
<dbReference type="PRINTS" id="PR00344">
    <property type="entry name" value="BCTRLSENSOR"/>
</dbReference>
<dbReference type="SUPFAM" id="SSF55874">
    <property type="entry name" value="ATPase domain of HSP90 chaperone/DNA topoisomerase II/histidine kinase"/>
    <property type="match status" value="1"/>
</dbReference>
<evidence type="ECO:0000256" key="5">
    <source>
        <dbReference type="ARBA" id="ARBA00022741"/>
    </source>
</evidence>
<evidence type="ECO:0000313" key="11">
    <source>
        <dbReference type="EMBL" id="MBD3364632.1"/>
    </source>
</evidence>
<keyword evidence="9" id="KW-0175">Coiled coil</keyword>
<dbReference type="SMART" id="SM00387">
    <property type="entry name" value="HATPase_c"/>
    <property type="match status" value="1"/>
</dbReference>
<dbReference type="Proteomes" id="UP000630660">
    <property type="component" value="Unassembled WGS sequence"/>
</dbReference>
<dbReference type="InterPro" id="IPR005467">
    <property type="entry name" value="His_kinase_dom"/>
</dbReference>
<dbReference type="Gene3D" id="1.10.287.130">
    <property type="match status" value="1"/>
</dbReference>
<dbReference type="CDD" id="cd00082">
    <property type="entry name" value="HisKA"/>
    <property type="match status" value="1"/>
</dbReference>
<dbReference type="Gene3D" id="3.30.565.10">
    <property type="entry name" value="Histidine kinase-like ATPase, C-terminal domain"/>
    <property type="match status" value="1"/>
</dbReference>
<dbReference type="InterPro" id="IPR003594">
    <property type="entry name" value="HATPase_dom"/>
</dbReference>
<accession>A0A9D5QD15</accession>
<keyword evidence="8" id="KW-0902">Two-component regulatory system</keyword>